<protein>
    <submittedName>
        <fullName evidence="2">TD and POZ domain-containing protein 5</fullName>
    </submittedName>
</protein>
<dbReference type="PANTHER" id="PTHR24413">
    <property type="entry name" value="SPECKLE-TYPE POZ PROTEIN"/>
    <property type="match status" value="1"/>
</dbReference>
<dbReference type="EMBL" id="JABXBU010002228">
    <property type="protein sequence ID" value="KAF8771094.1"/>
    <property type="molecule type" value="Genomic_DNA"/>
</dbReference>
<dbReference type="Gene3D" id="3.30.710.10">
    <property type="entry name" value="Potassium Channel Kv1.1, Chain A"/>
    <property type="match status" value="1"/>
</dbReference>
<dbReference type="InterPro" id="IPR011333">
    <property type="entry name" value="SKP1/BTB/POZ_sf"/>
</dbReference>
<reference evidence="2" key="1">
    <citation type="journal article" date="2020" name="bioRxiv">
        <title>Chromosome-level reference genome of the European wasp spider Argiope bruennichi: a resource for studies on range expansion and evolutionary adaptation.</title>
        <authorList>
            <person name="Sheffer M.M."/>
            <person name="Hoppe A."/>
            <person name="Krehenwinkel H."/>
            <person name="Uhl G."/>
            <person name="Kuss A.W."/>
            <person name="Jensen L."/>
            <person name="Jensen C."/>
            <person name="Gillespie R.G."/>
            <person name="Hoff K.J."/>
            <person name="Prost S."/>
        </authorList>
    </citation>
    <scope>NUCLEOTIDE SEQUENCE</scope>
</reference>
<dbReference type="CDD" id="cd14733">
    <property type="entry name" value="BACK"/>
    <property type="match status" value="1"/>
</dbReference>
<keyword evidence="3" id="KW-1185">Reference proteome</keyword>
<evidence type="ECO:0000313" key="3">
    <source>
        <dbReference type="Proteomes" id="UP000807504"/>
    </source>
</evidence>
<name>A0A8T0EHB5_ARGBR</name>
<dbReference type="Proteomes" id="UP000807504">
    <property type="component" value="Unassembled WGS sequence"/>
</dbReference>
<sequence>MALILYLKRNSVSEDLCVDFLVGKGIDYGYGIQISVLDVNGVVIASTAAGCMAELRKDILNIRNIISKNKLIINKELFIPNDTLLFKCSLVVSDGVISNDIEYYTPNVSLVLKEKEEALNSQVEEIKAIFNDANLRFGAKLYPVHKNILCSRSLVFSMIFGKDKEENTIEINGMKENTLKRLLQYVYTDTVGDLQFENALDLYKAAAMYELLDLKDKCSDVLIGNFSDENSRDFQSLANEYPDEKLETAARFF</sequence>
<dbReference type="PROSITE" id="PS50097">
    <property type="entry name" value="BTB"/>
    <property type="match status" value="1"/>
</dbReference>
<dbReference type="InterPro" id="IPR000210">
    <property type="entry name" value="BTB/POZ_dom"/>
</dbReference>
<organism evidence="2 3">
    <name type="scientific">Argiope bruennichi</name>
    <name type="common">Wasp spider</name>
    <name type="synonym">Aranea bruennichi</name>
    <dbReference type="NCBI Taxonomy" id="94029"/>
    <lineage>
        <taxon>Eukaryota</taxon>
        <taxon>Metazoa</taxon>
        <taxon>Ecdysozoa</taxon>
        <taxon>Arthropoda</taxon>
        <taxon>Chelicerata</taxon>
        <taxon>Arachnida</taxon>
        <taxon>Araneae</taxon>
        <taxon>Araneomorphae</taxon>
        <taxon>Entelegynae</taxon>
        <taxon>Araneoidea</taxon>
        <taxon>Araneidae</taxon>
        <taxon>Argiope</taxon>
    </lineage>
</organism>
<evidence type="ECO:0000259" key="1">
    <source>
        <dbReference type="PROSITE" id="PS50097"/>
    </source>
</evidence>
<dbReference type="CDD" id="cd18186">
    <property type="entry name" value="BTB_POZ_ZBTB_KLHL-like"/>
    <property type="match status" value="1"/>
</dbReference>
<dbReference type="SMART" id="SM00225">
    <property type="entry name" value="BTB"/>
    <property type="match status" value="1"/>
</dbReference>
<dbReference type="SUPFAM" id="SSF54695">
    <property type="entry name" value="POZ domain"/>
    <property type="match status" value="1"/>
</dbReference>
<comment type="caution">
    <text evidence="2">The sequence shown here is derived from an EMBL/GenBank/DDBJ whole genome shotgun (WGS) entry which is preliminary data.</text>
</comment>
<proteinExistence type="predicted"/>
<evidence type="ECO:0000313" key="2">
    <source>
        <dbReference type="EMBL" id="KAF8771094.1"/>
    </source>
</evidence>
<accession>A0A8T0EHB5</accession>
<gene>
    <name evidence="2" type="ORF">HNY73_018548</name>
</gene>
<dbReference type="Pfam" id="PF00651">
    <property type="entry name" value="BTB"/>
    <property type="match status" value="1"/>
</dbReference>
<feature type="domain" description="BTB" evidence="1">
    <location>
        <begin position="131"/>
        <end position="191"/>
    </location>
</feature>
<dbReference type="AlphaFoldDB" id="A0A8T0EHB5"/>
<reference evidence="2" key="2">
    <citation type="submission" date="2020-06" db="EMBL/GenBank/DDBJ databases">
        <authorList>
            <person name="Sheffer M."/>
        </authorList>
    </citation>
    <scope>NUCLEOTIDE SEQUENCE</scope>
</reference>